<dbReference type="STRING" id="981085.W9R7A5"/>
<evidence type="ECO:0000256" key="1">
    <source>
        <dbReference type="SAM" id="MobiDB-lite"/>
    </source>
</evidence>
<sequence>MDKETEILSRLAANHLFLAQFEPLRAIIHALRAKDPELALAVLQTIVARSGRFENVLWSSSCPSPSLLTYLATLELLQFDNASSVWSFDRETLRLRAEFLLLVQHLIDRVSETMRKNFDLESIGKERESESFEERGELLDKSEDKSDDLRAASGEWDGAVRVLDRILELGVKRLKADVVVHDGDDDNHTPNQAIAIEEAEFVCLRKVIWEYSDVFDALCLNIQKQLRGWEGYDSSGLAIMPRRDGNAVVETSGEEEEDVKILGLIQRSVQLAHLDAIRDCVKEGNVNEAVSHIRFLNLDYGVEESEYRIILLDLLKVVSLGREGYGDSWHAKREKLLMIYGAALASKCRRLSQMLQVLQDELLREEIESHRSLDNNQIPPPLECFQRYVVELELDSDFDRTSSLTNAVSSCTRDMYHYARVSGKHVFECVMDTALSAVRREQLQEASNILSLFPRLQPLVAAMGWDSLSGKTAARRKLMQLLWTSKSQVLRLEESSLYVSQSDEISCVEHLCDSLCYQLDLASFVACVNSGRLWNSKFSLILSGKEQVSFGSEDAQLDPFVENFVLERLSVQSPLRVLFDVVPSIEFQDAIKLISMQPIASDIAAWKSGESLGLSASGSIRSKLRFSLSAINYLGPCCGLKARDLPDPCGGGASHGSCGLIGANSRTPRMQDIELMHMRYALESAVLALRAMERSMDSEIESRHPEPFCFLKDLQSHLEAITNIPRKIMVVNVAISLLHMDGLSLNSAHCISSRSSTESTRTCVWEHTDLPSEGGNKLVISFVGLLLDILHRNNVPSTISELQHAQSDGLTSTGRQALEWRISLANHFIEEWRWRLSILQRLLPLAERQWRWKEALTVLRAAPSKLLNLPFGLVALGFWVGWGFGEVVRPILPCIITNNNNNNNSNNNNLTVTWALWLERNNHIFEDIEGDVIDVWDRIKFWVALWVPQVQSLNAFSVLDLLQGLDLVLIVTWDLCCMQRAKYDIGEEAVHRFSLSAEDKATLELAEWVDNAVRRASVEDVVSRAADGTSTLQDLDFSSLRSQLGPLAAAQVMLSEIYPGVSPKKGSTYWDEILEVGVISVSRRVLKRLNEFLDKDNPLALQDILTGELFISSPKESQRQGQRERALAMLHQMIEDAHNEKRQFLSGKLHNLARAIADEETEPNLLKGEGPSTDQKAVSEFDKDGVLGLGLRVIKQKALPSATGDISEQPVDYDVKETGKRLFGPISNKPTTYLSQFILHIAAIGDIVDGTDTTHDFNFFSLVYEWPKDLLTRLVFDRGSTDAASKVADIMCADFVHEVISACVPSVYPPRSGHGWACIPVLPSCNKNGSENTVLSPSSKGAKPNCYSRSLLPGIPLYPLQLDIVKHLVKISPVRAVLACVFGSSILYSGNTSFVSSSLHGELFQAPDTNHLFYEFALDQSERFPTLNRWIQMQTNLHRVSEFAVTAKQTADGDEVKAEARDAIKRLREHESDTESEVDENVSGSNISTNLPVVNGQDGTAPETSWNDSPKPDVAELDNSVFLSFDWENEEPYEKAIERLIDEGKLMDALALSDRFLRNGASDQLLQLLIERGEEDQSISGQSQSYGGHSIWSNSWKYCLRLKDKWLAARLALKYMHRWELDAALDVLTMCSCHLPQNDPIRNEVVHMKQALQRYNHIRSADNHYSSWQEVEAECKEDPEGLALRLAEKGAVSAALDVAESAGLSIDLRRELQGRQLVKLLTADPLSGGGPAEASRFLSSLRDSDDALPVAMGAMQLLPNLRSKQLLVHFFLKRREGNLSDVEVSRLNSWALGLRVLAALPLPWQQRCSSLHEYPHLILEVLLMRKQLQSAPLILKEFPSLRDNSVIISYAAKAIAVNISSPPREHRVSISGTRPKQKTRTGAPVRSSFSSSLSNLQKEARRAFSWGPRNTGDKPAPKDVYRKRKSSGLTPSERVAWEAMAGIQEEHVSTSSIDGQERLPNMLIAEEWMLTGDPIKDDSVRASHRYESAPDITLFKALLSLCSDENVSAKNAMDLCVNQMKNVLNSRQLPENASMEVIGRAYYATETFVQGLLYAKSLLRKVVGVSDLSSNSERSRDADDASSDAGSSSMGSQSTDELSENLSQADIWLGRAELLQSLLGSGIAVSLDDIADKESSARLRDRLIVDERYSMAVYTCKKCKIDVFPVWNAWGHALIQMEHYTQARVKFKQALQLYKGDPGPVILEIINTIEGGPPVDVSAVRSMYEHLAKSAPTILDDSLSADSYLNVLYMPSTFPRSEKSRRSQESANSNSTYSSEFEDGPRSNLDSIRYVECVNYLQEYARQHLLSFMFRHGQYSDACLLFFPPNTVPPPPQPSTVGVATSSSSPQRPDPLATDYGTIDDLCDLCVGYGAMPVLEEVISARMCSIEPQDEAVNQYTAAALARICIYCETHKHFNFLYKFQVIKKDHVAAGLCCIQLFINSALQEEAIKHLEHAKMHFDEGLSARYKGESTKLVTKGVRGKSASEKLTEEGLVKFSARVSIQVEVVKSFNDSDGPQWHYSLFGNPNDPETFRRRCKIAETLVEKNFDLAFQVIYEFNLPAVDIYAGVAASLAERKRGSQLTEFFRNIKGTIDDDDWDQVLGAAINVYANKHKERPDRLIDMLTSSHRKVLACVVCGRLKSAFQIASRSGSVADVQYVAHQVNISRLNNPCRLNSELESEFQTVKVPE</sequence>
<dbReference type="PANTHER" id="PTHR35478:SF1">
    <property type="entry name" value="ZINC FINGER FYVE DOMAIN-CONTAINING PROTEIN 26"/>
    <property type="match status" value="1"/>
</dbReference>
<dbReference type="InterPro" id="IPR057946">
    <property type="entry name" value="TPR_ZFYVE26"/>
</dbReference>
<feature type="domain" description="ZFYVE26-like TPR repeats" evidence="2">
    <location>
        <begin position="2559"/>
        <end position="2660"/>
    </location>
</feature>
<feature type="compositionally biased region" description="Polar residues" evidence="1">
    <location>
        <begin position="1482"/>
        <end position="1492"/>
    </location>
</feature>
<feature type="compositionally biased region" description="Polar residues" evidence="1">
    <location>
        <begin position="2265"/>
        <end position="2275"/>
    </location>
</feature>
<evidence type="ECO:0000313" key="4">
    <source>
        <dbReference type="Proteomes" id="UP000030645"/>
    </source>
</evidence>
<feature type="region of interest" description="Disordered" evidence="1">
    <location>
        <begin position="1467"/>
        <end position="1512"/>
    </location>
</feature>
<dbReference type="EMBL" id="KE344395">
    <property type="protein sequence ID" value="EXB60464.1"/>
    <property type="molecule type" value="Genomic_DNA"/>
</dbReference>
<dbReference type="Pfam" id="PF25569">
    <property type="entry name" value="TPR_ZFYVE26"/>
    <property type="match status" value="1"/>
</dbReference>
<gene>
    <name evidence="3" type="ORF">L484_014917</name>
</gene>
<feature type="compositionally biased region" description="Low complexity" evidence="1">
    <location>
        <begin position="2083"/>
        <end position="2096"/>
    </location>
</feature>
<dbReference type="Proteomes" id="UP000030645">
    <property type="component" value="Unassembled WGS sequence"/>
</dbReference>
<feature type="region of interest" description="Disordered" evidence="1">
    <location>
        <begin position="1865"/>
        <end position="1927"/>
    </location>
</feature>
<protein>
    <recommendedName>
        <fullName evidence="2">ZFYVE26-like TPR repeats domain-containing protein</fullName>
    </recommendedName>
</protein>
<reference evidence="4" key="1">
    <citation type="submission" date="2013-01" db="EMBL/GenBank/DDBJ databases">
        <title>Draft Genome Sequence of a Mulberry Tree, Morus notabilis C.K. Schneid.</title>
        <authorList>
            <person name="He N."/>
            <person name="Zhao S."/>
        </authorList>
    </citation>
    <scope>NUCLEOTIDE SEQUENCE</scope>
</reference>
<dbReference type="PANTHER" id="PTHR35478">
    <property type="entry name" value="ZINC FINGER FYVE DOMAIN PROTEIN"/>
    <property type="match status" value="1"/>
</dbReference>
<accession>W9R7A5</accession>
<feature type="compositionally biased region" description="Basic and acidic residues" evidence="1">
    <location>
        <begin position="1911"/>
        <end position="1920"/>
    </location>
</feature>
<evidence type="ECO:0000313" key="3">
    <source>
        <dbReference type="EMBL" id="EXB60464.1"/>
    </source>
</evidence>
<organism evidence="3 4">
    <name type="scientific">Morus notabilis</name>
    <dbReference type="NCBI Taxonomy" id="981085"/>
    <lineage>
        <taxon>Eukaryota</taxon>
        <taxon>Viridiplantae</taxon>
        <taxon>Streptophyta</taxon>
        <taxon>Embryophyta</taxon>
        <taxon>Tracheophyta</taxon>
        <taxon>Spermatophyta</taxon>
        <taxon>Magnoliopsida</taxon>
        <taxon>eudicotyledons</taxon>
        <taxon>Gunneridae</taxon>
        <taxon>Pentapetalae</taxon>
        <taxon>rosids</taxon>
        <taxon>fabids</taxon>
        <taxon>Rosales</taxon>
        <taxon>Moraceae</taxon>
        <taxon>Moreae</taxon>
        <taxon>Morus</taxon>
    </lineage>
</organism>
<evidence type="ECO:0000259" key="2">
    <source>
        <dbReference type="Pfam" id="PF25569"/>
    </source>
</evidence>
<name>W9R7A5_9ROSA</name>
<feature type="region of interest" description="Disordered" evidence="1">
    <location>
        <begin position="2256"/>
        <end position="2281"/>
    </location>
</feature>
<keyword evidence="4" id="KW-1185">Reference proteome</keyword>
<proteinExistence type="predicted"/>
<dbReference type="eggNOG" id="KOG1811">
    <property type="taxonomic scope" value="Eukaryota"/>
</dbReference>
<feature type="region of interest" description="Disordered" evidence="1">
    <location>
        <begin position="2070"/>
        <end position="2096"/>
    </location>
</feature>